<dbReference type="Proteomes" id="UP000255193">
    <property type="component" value="Unassembled WGS sequence"/>
</dbReference>
<dbReference type="EMBL" id="UGQA01000001">
    <property type="protein sequence ID" value="STY95802.1"/>
    <property type="molecule type" value="Genomic_DNA"/>
</dbReference>
<evidence type="ECO:0000313" key="1">
    <source>
        <dbReference type="EMBL" id="STY95802.1"/>
    </source>
</evidence>
<dbReference type="AlphaFoldDB" id="A0A378Q538"/>
<proteinExistence type="predicted"/>
<dbReference type="InterPro" id="IPR029058">
    <property type="entry name" value="AB_hydrolase_fold"/>
</dbReference>
<accession>A0A378Q538</accession>
<gene>
    <name evidence="1" type="ORF">NCTC11091_01600</name>
</gene>
<dbReference type="RefSeq" id="WP_245945334.1">
    <property type="nucleotide sequence ID" value="NZ_MXAO01000006.1"/>
</dbReference>
<sequence>MNVNTFAFHPIPDKQPNNQPLALMPYRLNRLWRLGLGMLGAVSLLSLAACQTIPVGKRSTAQAIMAQRADVLTSQRLSNDTQSRLLGAGLQADDCLADMPRCIVSLQKANFSNDKSLYGAYSELFYSAALRFKDGYRCSPSPRELATDYAKQYVSDTPPPPDPKTGERPIDCQAALEDSMLQAVRFAYIYLMYDWIQKPEHIDNSPNTNTDLETSLTAASRDSQTIYPPRERDVQIKDIYNAALDELGDRLYENRFKPSYQVNDNRIQINLGQVSTEKAHSPTRLVSSNQINLSKFNSISRRDGFGVDYVMILDDRYTVSVRNQILNSQRNNLSLQERIHTLGHLPVTLLLIPQGNDLDTLLKTRDFTLSIYDPFETQRTTVLGQPVALSANFSAAYGMWLSDNSLSPISKLNMLSKNFQTTQPHVFMLEPYDPNKRVIIMLHGLASSPETWISLTNDIFNDPTLRDNYQVWQVFYPTNLPILENRYQIAELLQAAFKQVDPTGSAPASQHAVLIGHSLGGVIGRMLVSNDDLRPHLRDLINQNPSAPDAYAMRQLEQTVTSRDAFNDRFILHAMPQVDRAIFINAPFRGTDFADRWFARALRRLIHLPAGFLQTVSQNLTSIFTEGELANNPLAGLFLQNGASQLSDQSFFVQLTKNLRVTPRVTTNVLISANDKDLLNALQQSKAAADSPTVTFYNSANLQAAQARLDENQQLLQQVKTEVTGNISDGVVPYSSSHLDGAESEKIFSGKHDIHTDPQAILELRRILRRQLREYPTPNKTMNKAASKI</sequence>
<name>A0A378Q538_9GAMM</name>
<protein>
    <submittedName>
        <fullName evidence="1">Alpha/beta hydrolase family</fullName>
    </submittedName>
</protein>
<evidence type="ECO:0000313" key="2">
    <source>
        <dbReference type="Proteomes" id="UP000255193"/>
    </source>
</evidence>
<dbReference type="SUPFAM" id="SSF53474">
    <property type="entry name" value="alpha/beta-Hydrolases"/>
    <property type="match status" value="1"/>
</dbReference>
<organism evidence="1 2">
    <name type="scientific">Faucicola atlantae</name>
    <dbReference type="NCBI Taxonomy" id="34059"/>
    <lineage>
        <taxon>Bacteria</taxon>
        <taxon>Pseudomonadati</taxon>
        <taxon>Pseudomonadota</taxon>
        <taxon>Gammaproteobacteria</taxon>
        <taxon>Moraxellales</taxon>
        <taxon>Moraxellaceae</taxon>
        <taxon>Faucicola</taxon>
    </lineage>
</organism>
<keyword evidence="1" id="KW-0378">Hydrolase</keyword>
<reference evidence="1 2" key="1">
    <citation type="submission" date="2018-06" db="EMBL/GenBank/DDBJ databases">
        <authorList>
            <consortium name="Pathogen Informatics"/>
            <person name="Doyle S."/>
        </authorList>
    </citation>
    <scope>NUCLEOTIDE SEQUENCE [LARGE SCALE GENOMIC DNA]</scope>
    <source>
        <strain evidence="1 2">NCTC11091</strain>
    </source>
</reference>
<dbReference type="GO" id="GO:0016787">
    <property type="term" value="F:hydrolase activity"/>
    <property type="evidence" value="ECO:0007669"/>
    <property type="project" value="UniProtKB-KW"/>
</dbReference>
<dbReference type="Gene3D" id="3.40.50.1820">
    <property type="entry name" value="alpha/beta hydrolase"/>
    <property type="match status" value="1"/>
</dbReference>